<reference evidence="6 7" key="1">
    <citation type="journal article" date="2015" name="Stand. Genomic Sci.">
        <title>Genomic Encyclopedia of Bacterial and Archaeal Type Strains, Phase III: the genomes of soil and plant-associated and newly described type strains.</title>
        <authorList>
            <person name="Whitman W.B."/>
            <person name="Woyke T."/>
            <person name="Klenk H.P."/>
            <person name="Zhou Y."/>
            <person name="Lilburn T.G."/>
            <person name="Beck B.J."/>
            <person name="De Vos P."/>
            <person name="Vandamme P."/>
            <person name="Eisen J.A."/>
            <person name="Garrity G."/>
            <person name="Hugenholtz P."/>
            <person name="Kyrpides N.C."/>
        </authorList>
    </citation>
    <scope>NUCLEOTIDE SEQUENCE [LARGE SCALE GENOMIC DNA]</scope>
    <source>
        <strain evidence="6 7">RF6</strain>
    </source>
</reference>
<dbReference type="PROSITE" id="PS51687">
    <property type="entry name" value="SAM_MT_RNA_M5U"/>
    <property type="match status" value="1"/>
</dbReference>
<dbReference type="OrthoDB" id="9804590at2"/>
<evidence type="ECO:0000313" key="7">
    <source>
        <dbReference type="Proteomes" id="UP000291832"/>
    </source>
</evidence>
<evidence type="ECO:0000256" key="2">
    <source>
        <dbReference type="ARBA" id="ARBA00022679"/>
    </source>
</evidence>
<gene>
    <name evidence="6" type="ORF">EV139_1993</name>
</gene>
<dbReference type="InterPro" id="IPR030390">
    <property type="entry name" value="MeTrfase_TrmA_AS"/>
</dbReference>
<dbReference type="Gene3D" id="2.40.50.1070">
    <property type="match status" value="1"/>
</dbReference>
<sequence>MVPLVTTPRCDYFEAGRCRSCALIETPIAEQLRAKDARCRALLPAVPAEAWLPIVSGGERDFRNKAKLVVGGTTGDVTLGILGPGGVGVDLRDCLIQEPGIRAAIPRLAQFLNGTGLPPYDVPRRRGELKYAHVTVAPSGTLMLRFVVRTDHALGVLRRALPELRAAVPEAAVISVNLLPEHVALLEGEREEPLLGSALTMDLGLAAAPEQPPGSGIALHLLPRSFFQTNTVVARELYAQAAEWVARFDPASIWDLYCGVGGFALACAPRGGGAGAGSAGAAGAAGGAGAGAALAAGAGAAGSPEAGEPAGAGVRRVLGVEVSEEAVRSARRSAADAGIDAEFVAADATAFALGAAPGSVPELVIVNPPRRGIGADLAAWLDGCGAQRVIYSSCNPDSLAKDLAAMPGFEVREARVFDMFPHTTHLEVMVLLERAAPAA</sequence>
<feature type="active site" evidence="5">
    <location>
        <position position="394"/>
    </location>
</feature>
<feature type="binding site" evidence="4">
    <location>
        <position position="321"/>
    </location>
    <ligand>
        <name>S-adenosyl-L-methionine</name>
        <dbReference type="ChEBI" id="CHEBI:59789"/>
    </ligand>
</feature>
<dbReference type="SUPFAM" id="SSF53335">
    <property type="entry name" value="S-adenosyl-L-methionine-dependent methyltransferases"/>
    <property type="match status" value="1"/>
</dbReference>
<dbReference type="InterPro" id="IPR010280">
    <property type="entry name" value="U5_MeTrfase_fam"/>
</dbReference>
<keyword evidence="7" id="KW-1185">Reference proteome</keyword>
<dbReference type="InterPro" id="IPR029063">
    <property type="entry name" value="SAM-dependent_MTases_sf"/>
</dbReference>
<comment type="caution">
    <text evidence="6">The sequence shown here is derived from an EMBL/GenBank/DDBJ whole genome shotgun (WGS) entry which is preliminary data.</text>
</comment>
<protein>
    <submittedName>
        <fullName evidence="6">23S rRNA m(5)U-747 methyltransferase</fullName>
    </submittedName>
</protein>
<evidence type="ECO:0000313" key="6">
    <source>
        <dbReference type="EMBL" id="RZT64575.1"/>
    </source>
</evidence>
<organism evidence="6 7">
    <name type="scientific">Leucobacter luti</name>
    <dbReference type="NCBI Taxonomy" id="340320"/>
    <lineage>
        <taxon>Bacteria</taxon>
        <taxon>Bacillati</taxon>
        <taxon>Actinomycetota</taxon>
        <taxon>Actinomycetes</taxon>
        <taxon>Micrococcales</taxon>
        <taxon>Microbacteriaceae</taxon>
        <taxon>Leucobacter</taxon>
    </lineage>
</organism>
<keyword evidence="1 4" id="KW-0489">Methyltransferase</keyword>
<keyword evidence="2 4" id="KW-0808">Transferase</keyword>
<dbReference type="EMBL" id="SHKI01000005">
    <property type="protein sequence ID" value="RZT64575.1"/>
    <property type="molecule type" value="Genomic_DNA"/>
</dbReference>
<dbReference type="InterPro" id="IPR030391">
    <property type="entry name" value="MeTrfase_TrmA_CS"/>
</dbReference>
<dbReference type="PANTHER" id="PTHR11061:SF30">
    <property type="entry name" value="TRNA (URACIL(54)-C(5))-METHYLTRANSFERASE"/>
    <property type="match status" value="1"/>
</dbReference>
<dbReference type="Gene3D" id="3.40.50.150">
    <property type="entry name" value="Vaccinia Virus protein VP39"/>
    <property type="match status" value="2"/>
</dbReference>
<comment type="similarity">
    <text evidence="4">Belongs to the class I-like SAM-binding methyltransferase superfamily. RNA M5U methyltransferase family.</text>
</comment>
<feature type="active site" description="Nucleophile" evidence="4">
    <location>
        <position position="394"/>
    </location>
</feature>
<dbReference type="Pfam" id="PF05958">
    <property type="entry name" value="tRNA_U5-meth_tr"/>
    <property type="match status" value="1"/>
</dbReference>
<proteinExistence type="inferred from homology"/>
<keyword evidence="3 4" id="KW-0949">S-adenosyl-L-methionine</keyword>
<feature type="binding site" evidence="4">
    <location>
        <position position="367"/>
    </location>
    <ligand>
        <name>S-adenosyl-L-methionine</name>
        <dbReference type="ChEBI" id="CHEBI:59789"/>
    </ligand>
</feature>
<dbReference type="PROSITE" id="PS01231">
    <property type="entry name" value="TRMA_2"/>
    <property type="match status" value="1"/>
</dbReference>
<dbReference type="GO" id="GO:0070475">
    <property type="term" value="P:rRNA base methylation"/>
    <property type="evidence" value="ECO:0007669"/>
    <property type="project" value="TreeGrafter"/>
</dbReference>
<evidence type="ECO:0000256" key="3">
    <source>
        <dbReference type="ARBA" id="ARBA00022691"/>
    </source>
</evidence>
<dbReference type="GO" id="GO:0070041">
    <property type="term" value="F:rRNA (uridine-C5-)-methyltransferase activity"/>
    <property type="evidence" value="ECO:0007669"/>
    <property type="project" value="TreeGrafter"/>
</dbReference>
<feature type="binding site" evidence="4">
    <location>
        <position position="228"/>
    </location>
    <ligand>
        <name>S-adenosyl-L-methionine</name>
        <dbReference type="ChEBI" id="CHEBI:59789"/>
    </ligand>
</feature>
<evidence type="ECO:0000256" key="1">
    <source>
        <dbReference type="ARBA" id="ARBA00022603"/>
    </source>
</evidence>
<feature type="binding site" evidence="4">
    <location>
        <position position="257"/>
    </location>
    <ligand>
        <name>S-adenosyl-L-methionine</name>
        <dbReference type="ChEBI" id="CHEBI:59789"/>
    </ligand>
</feature>
<evidence type="ECO:0000256" key="4">
    <source>
        <dbReference type="PROSITE-ProRule" id="PRU01024"/>
    </source>
</evidence>
<dbReference type="PANTHER" id="PTHR11061">
    <property type="entry name" value="RNA M5U METHYLTRANSFERASE"/>
    <property type="match status" value="1"/>
</dbReference>
<accession>A0A4Q7TUG2</accession>
<name>A0A4Q7TUG2_9MICO</name>
<dbReference type="Proteomes" id="UP000291832">
    <property type="component" value="Unassembled WGS sequence"/>
</dbReference>
<dbReference type="PROSITE" id="PS01230">
    <property type="entry name" value="TRMA_1"/>
    <property type="match status" value="1"/>
</dbReference>
<dbReference type="AlphaFoldDB" id="A0A4Q7TUG2"/>
<evidence type="ECO:0000256" key="5">
    <source>
        <dbReference type="PROSITE-ProRule" id="PRU10015"/>
    </source>
</evidence>